<dbReference type="EMBL" id="MRZV01000533">
    <property type="protein sequence ID" value="PIK48254.1"/>
    <property type="molecule type" value="Genomic_DNA"/>
</dbReference>
<dbReference type="Proteomes" id="UP000230750">
    <property type="component" value="Unassembled WGS sequence"/>
</dbReference>
<proteinExistence type="predicted"/>
<evidence type="ECO:0000313" key="3">
    <source>
        <dbReference type="Proteomes" id="UP000230750"/>
    </source>
</evidence>
<sequence>MPWVVFVPVMKRKSKQLKSLSWRIRALLPLIVLVIIFLVAFQGCLFWFETAKQTDVKKQNSEELHRGYALSRTPTPVAPPSCSVPKFRDDGFVDDTVQCRRTAPTASSCKKAKEIYDNVEKVECVGHKEICTLKVGVSL</sequence>
<gene>
    <name evidence="2" type="ORF">BSL78_14898</name>
</gene>
<name>A0A2G8KJS8_STIJA</name>
<keyword evidence="3" id="KW-1185">Reference proteome</keyword>
<accession>A0A2G8KJS8</accession>
<comment type="caution">
    <text evidence="2">The sequence shown here is derived from an EMBL/GenBank/DDBJ whole genome shotgun (WGS) entry which is preliminary data.</text>
</comment>
<dbReference type="AlphaFoldDB" id="A0A2G8KJS8"/>
<evidence type="ECO:0000313" key="2">
    <source>
        <dbReference type="EMBL" id="PIK48254.1"/>
    </source>
</evidence>
<keyword evidence="1" id="KW-0812">Transmembrane</keyword>
<reference evidence="2 3" key="1">
    <citation type="journal article" date="2017" name="PLoS Biol.">
        <title>The sea cucumber genome provides insights into morphological evolution and visceral regeneration.</title>
        <authorList>
            <person name="Zhang X."/>
            <person name="Sun L."/>
            <person name="Yuan J."/>
            <person name="Sun Y."/>
            <person name="Gao Y."/>
            <person name="Zhang L."/>
            <person name="Li S."/>
            <person name="Dai H."/>
            <person name="Hamel J.F."/>
            <person name="Liu C."/>
            <person name="Yu Y."/>
            <person name="Liu S."/>
            <person name="Lin W."/>
            <person name="Guo K."/>
            <person name="Jin S."/>
            <person name="Xu P."/>
            <person name="Storey K.B."/>
            <person name="Huan P."/>
            <person name="Zhang T."/>
            <person name="Zhou Y."/>
            <person name="Zhang J."/>
            <person name="Lin C."/>
            <person name="Li X."/>
            <person name="Xing L."/>
            <person name="Huo D."/>
            <person name="Sun M."/>
            <person name="Wang L."/>
            <person name="Mercier A."/>
            <person name="Li F."/>
            <person name="Yang H."/>
            <person name="Xiang J."/>
        </authorList>
    </citation>
    <scope>NUCLEOTIDE SEQUENCE [LARGE SCALE GENOMIC DNA]</scope>
    <source>
        <strain evidence="2">Shaxun</strain>
        <tissue evidence="2">Muscle</tissue>
    </source>
</reference>
<protein>
    <submittedName>
        <fullName evidence="2">Uncharacterized protein</fullName>
    </submittedName>
</protein>
<feature type="transmembrane region" description="Helical" evidence="1">
    <location>
        <begin position="26"/>
        <end position="48"/>
    </location>
</feature>
<evidence type="ECO:0000256" key="1">
    <source>
        <dbReference type="SAM" id="Phobius"/>
    </source>
</evidence>
<keyword evidence="1" id="KW-0472">Membrane</keyword>
<keyword evidence="1" id="KW-1133">Transmembrane helix</keyword>
<organism evidence="2 3">
    <name type="scientific">Stichopus japonicus</name>
    <name type="common">Sea cucumber</name>
    <dbReference type="NCBI Taxonomy" id="307972"/>
    <lineage>
        <taxon>Eukaryota</taxon>
        <taxon>Metazoa</taxon>
        <taxon>Echinodermata</taxon>
        <taxon>Eleutherozoa</taxon>
        <taxon>Echinozoa</taxon>
        <taxon>Holothuroidea</taxon>
        <taxon>Aspidochirotacea</taxon>
        <taxon>Aspidochirotida</taxon>
        <taxon>Stichopodidae</taxon>
        <taxon>Apostichopus</taxon>
    </lineage>
</organism>